<evidence type="ECO:0000256" key="3">
    <source>
        <dbReference type="ARBA" id="ARBA00022475"/>
    </source>
</evidence>
<evidence type="ECO:0000256" key="5">
    <source>
        <dbReference type="ARBA" id="ARBA00022960"/>
    </source>
</evidence>
<dbReference type="NCBIfam" id="TIGR03426">
    <property type="entry name" value="shape_MreD"/>
    <property type="match status" value="1"/>
</dbReference>
<dbReference type="GO" id="GO:0005886">
    <property type="term" value="C:plasma membrane"/>
    <property type="evidence" value="ECO:0007669"/>
    <property type="project" value="UniProtKB-SubCell"/>
</dbReference>
<evidence type="ECO:0000256" key="8">
    <source>
        <dbReference type="SAM" id="Phobius"/>
    </source>
</evidence>
<evidence type="ECO:0000256" key="1">
    <source>
        <dbReference type="ARBA" id="ARBA00004651"/>
    </source>
</evidence>
<comment type="similarity">
    <text evidence="2">Belongs to the MreD family.</text>
</comment>
<keyword evidence="5" id="KW-0133">Cell shape</keyword>
<feature type="transmembrane region" description="Helical" evidence="8">
    <location>
        <begin position="68"/>
        <end position="89"/>
    </location>
</feature>
<dbReference type="EMBL" id="DSUJ01000008">
    <property type="protein sequence ID" value="HFI91037.1"/>
    <property type="molecule type" value="Genomic_DNA"/>
</dbReference>
<dbReference type="AlphaFoldDB" id="A0A7V3E773"/>
<dbReference type="InterPro" id="IPR007227">
    <property type="entry name" value="Cell_shape_determining_MreD"/>
</dbReference>
<feature type="transmembrane region" description="Helical" evidence="8">
    <location>
        <begin position="130"/>
        <end position="156"/>
    </location>
</feature>
<reference evidence="9" key="1">
    <citation type="journal article" date="2020" name="mSystems">
        <title>Genome- and Community-Level Interaction Insights into Carbon Utilization and Element Cycling Functions of Hydrothermarchaeota in Hydrothermal Sediment.</title>
        <authorList>
            <person name="Zhou Z."/>
            <person name="Liu Y."/>
            <person name="Xu W."/>
            <person name="Pan J."/>
            <person name="Luo Z.H."/>
            <person name="Li M."/>
        </authorList>
    </citation>
    <scope>NUCLEOTIDE SEQUENCE [LARGE SCALE GENOMIC DNA]</scope>
    <source>
        <strain evidence="9">SpSt-479</strain>
    </source>
</reference>
<organism evidence="9">
    <name type="scientific">Ignavibacterium album</name>
    <dbReference type="NCBI Taxonomy" id="591197"/>
    <lineage>
        <taxon>Bacteria</taxon>
        <taxon>Pseudomonadati</taxon>
        <taxon>Ignavibacteriota</taxon>
        <taxon>Ignavibacteria</taxon>
        <taxon>Ignavibacteriales</taxon>
        <taxon>Ignavibacteriaceae</taxon>
        <taxon>Ignavibacterium</taxon>
    </lineage>
</organism>
<protein>
    <submittedName>
        <fullName evidence="9">Rod shape-determining protein MreD</fullName>
    </submittedName>
</protein>
<feature type="transmembrane region" description="Helical" evidence="8">
    <location>
        <begin position="35"/>
        <end position="62"/>
    </location>
</feature>
<keyword evidence="4 8" id="KW-0812">Transmembrane</keyword>
<gene>
    <name evidence="9" type="primary">mreD</name>
    <name evidence="9" type="ORF">ENS31_05810</name>
</gene>
<evidence type="ECO:0000256" key="6">
    <source>
        <dbReference type="ARBA" id="ARBA00022989"/>
    </source>
</evidence>
<comment type="caution">
    <text evidence="9">The sequence shown here is derived from an EMBL/GenBank/DDBJ whole genome shotgun (WGS) entry which is preliminary data.</text>
</comment>
<dbReference type="GO" id="GO:0008360">
    <property type="term" value="P:regulation of cell shape"/>
    <property type="evidence" value="ECO:0007669"/>
    <property type="project" value="UniProtKB-KW"/>
</dbReference>
<keyword evidence="7 8" id="KW-0472">Membrane</keyword>
<proteinExistence type="inferred from homology"/>
<evidence type="ECO:0000256" key="7">
    <source>
        <dbReference type="ARBA" id="ARBA00023136"/>
    </source>
</evidence>
<feature type="transmembrane region" description="Helical" evidence="8">
    <location>
        <begin position="96"/>
        <end position="118"/>
    </location>
</feature>
<name>A0A7V3E773_9BACT</name>
<evidence type="ECO:0000256" key="2">
    <source>
        <dbReference type="ARBA" id="ARBA00007776"/>
    </source>
</evidence>
<evidence type="ECO:0000256" key="4">
    <source>
        <dbReference type="ARBA" id="ARBA00022692"/>
    </source>
</evidence>
<accession>A0A7V3E773</accession>
<feature type="transmembrane region" description="Helical" evidence="8">
    <location>
        <begin position="6"/>
        <end position="28"/>
    </location>
</feature>
<keyword evidence="3" id="KW-1003">Cell membrane</keyword>
<comment type="subcellular location">
    <subcellularLocation>
        <location evidence="1">Cell membrane</location>
        <topology evidence="1">Multi-pass membrane protein</topology>
    </subcellularLocation>
</comment>
<evidence type="ECO:0000313" key="9">
    <source>
        <dbReference type="EMBL" id="HFI91037.1"/>
    </source>
</evidence>
<dbReference type="Pfam" id="PF04093">
    <property type="entry name" value="MreD"/>
    <property type="match status" value="1"/>
</dbReference>
<sequence length="162" mass="18196">MKINYLISIIIFIPVLIIQTTVVPLISIGQVVPDLIIILLVYYSITEGQIYGTILGFVYGFFFDLVTGSLLGSSMIAKTVAGFVAGYFSSENKIDIYLMFFNFGLIVFLSALIDQIIYSFFSAFDISSNIFLIFFQNAFLPAFYTALLSMIIIIFVPKKRIL</sequence>
<keyword evidence="6 8" id="KW-1133">Transmembrane helix</keyword>